<feature type="transmembrane region" description="Helical" evidence="11">
    <location>
        <begin position="700"/>
        <end position="719"/>
    </location>
</feature>
<dbReference type="NCBIfam" id="TIGR00803">
    <property type="entry name" value="nst"/>
    <property type="match status" value="1"/>
</dbReference>
<dbReference type="Pfam" id="PF03060">
    <property type="entry name" value="NMO"/>
    <property type="match status" value="2"/>
</dbReference>
<dbReference type="SUPFAM" id="SSF103481">
    <property type="entry name" value="Multidrug resistance efflux transporter EmrE"/>
    <property type="match status" value="1"/>
</dbReference>
<dbReference type="InterPro" id="IPR004136">
    <property type="entry name" value="NMO"/>
</dbReference>
<proteinExistence type="predicted"/>
<organism evidence="12 13">
    <name type="scientific">Malassezia vespertilionis</name>
    <dbReference type="NCBI Taxonomy" id="2020962"/>
    <lineage>
        <taxon>Eukaryota</taxon>
        <taxon>Fungi</taxon>
        <taxon>Dikarya</taxon>
        <taxon>Basidiomycota</taxon>
        <taxon>Ustilaginomycotina</taxon>
        <taxon>Malasseziomycetes</taxon>
        <taxon>Malasseziales</taxon>
        <taxon>Malasseziaceae</taxon>
        <taxon>Malassezia</taxon>
    </lineage>
</organism>
<keyword evidence="2" id="KW-0813">Transport</keyword>
<keyword evidence="13" id="KW-1185">Reference proteome</keyword>
<feature type="transmembrane region" description="Helical" evidence="11">
    <location>
        <begin position="674"/>
        <end position="694"/>
    </location>
</feature>
<feature type="region of interest" description="Disordered" evidence="10">
    <location>
        <begin position="742"/>
        <end position="766"/>
    </location>
</feature>
<dbReference type="SUPFAM" id="SSF51412">
    <property type="entry name" value="Inosine monophosphate dehydrogenase (IMPDH)"/>
    <property type="match status" value="1"/>
</dbReference>
<protein>
    <submittedName>
        <fullName evidence="12">Vrg4p</fullName>
    </submittedName>
</protein>
<evidence type="ECO:0000256" key="8">
    <source>
        <dbReference type="ARBA" id="ARBA00023002"/>
    </source>
</evidence>
<evidence type="ECO:0000256" key="6">
    <source>
        <dbReference type="ARBA" id="ARBA00022692"/>
    </source>
</evidence>
<dbReference type="PANTHER" id="PTHR32332">
    <property type="entry name" value="2-NITROPROPANE DIOXYGENASE"/>
    <property type="match status" value="1"/>
</dbReference>
<keyword evidence="8" id="KW-0560">Oxidoreductase</keyword>
<evidence type="ECO:0000256" key="3">
    <source>
        <dbReference type="ARBA" id="ARBA00022597"/>
    </source>
</evidence>
<accession>A0A2N1J8H8</accession>
<feature type="transmembrane region" description="Helical" evidence="11">
    <location>
        <begin position="425"/>
        <end position="444"/>
    </location>
</feature>
<reference evidence="12 13" key="1">
    <citation type="submission" date="2017-10" db="EMBL/GenBank/DDBJ databases">
        <title>A novel species of cold-tolerant Malassezia isolated from bats.</title>
        <authorList>
            <person name="Lorch J.M."/>
            <person name="Palmer J.M."/>
            <person name="Vanderwolf K.J."/>
            <person name="Schmidt K.Z."/>
            <person name="Verant M.L."/>
            <person name="Weller T.J."/>
            <person name="Blehert D.S."/>
        </authorList>
    </citation>
    <scope>NUCLEOTIDE SEQUENCE [LARGE SCALE GENOMIC DNA]</scope>
    <source>
        <strain evidence="12 13">NWHC:44797-103</strain>
    </source>
</reference>
<gene>
    <name evidence="12" type="primary">VRG4</name>
    <name evidence="12" type="ORF">MVES_003276</name>
</gene>
<feature type="transmembrane region" description="Helical" evidence="11">
    <location>
        <begin position="574"/>
        <end position="592"/>
    </location>
</feature>
<dbReference type="GO" id="GO:0055085">
    <property type="term" value="P:transmembrane transport"/>
    <property type="evidence" value="ECO:0007669"/>
    <property type="project" value="InterPro"/>
</dbReference>
<dbReference type="GO" id="GO:0018580">
    <property type="term" value="F:nitronate monooxygenase activity"/>
    <property type="evidence" value="ECO:0007669"/>
    <property type="project" value="InterPro"/>
</dbReference>
<keyword evidence="4" id="KW-0285">Flavoprotein</keyword>
<feature type="transmembrane region" description="Helical" evidence="11">
    <location>
        <begin position="517"/>
        <end position="534"/>
    </location>
</feature>
<evidence type="ECO:0000256" key="5">
    <source>
        <dbReference type="ARBA" id="ARBA00022643"/>
    </source>
</evidence>
<keyword evidence="9 11" id="KW-0472">Membrane</keyword>
<evidence type="ECO:0000256" key="1">
    <source>
        <dbReference type="ARBA" id="ARBA00004141"/>
    </source>
</evidence>
<feature type="transmembrane region" description="Helical" evidence="11">
    <location>
        <begin position="464"/>
        <end position="482"/>
    </location>
</feature>
<feature type="transmembrane region" description="Helical" evidence="11">
    <location>
        <begin position="488"/>
        <end position="510"/>
    </location>
</feature>
<evidence type="ECO:0000256" key="10">
    <source>
        <dbReference type="SAM" id="MobiDB-lite"/>
    </source>
</evidence>
<dbReference type="InterPro" id="IPR013657">
    <property type="entry name" value="SCL35B1-4/HUT1"/>
</dbReference>
<keyword evidence="3" id="KW-0762">Sugar transport</keyword>
<dbReference type="AlphaFoldDB" id="A0A2N1J8H8"/>
<dbReference type="Gene3D" id="3.20.20.70">
    <property type="entry name" value="Aldolase class I"/>
    <property type="match status" value="1"/>
</dbReference>
<dbReference type="InterPro" id="IPR013785">
    <property type="entry name" value="Aldolase_TIM"/>
</dbReference>
<dbReference type="InterPro" id="IPR037185">
    <property type="entry name" value="EmrE-like"/>
</dbReference>
<sequence length="766" mass="80843">MTPIATALTHAVAGLRYPIVVGPMANAAGGALAGAVSRAGALGFIGAGYFTEAKLEAEVAEARAVLGEARDARLGVGIGFLVWKLQEAPQAARGLLDSALAHRPCALWLSFGDADATAAWAAYVRERDAAVRGTLDPIRLFYTACTLHEAQCIAETGDADVLVLQGHEAGGHGSEASPSRDNFLASVLRARSTWSVPKQPVLLTAGGMCTGNAVAAQLAFGADGAVLGTRFLPTHESMYTDAQKQCVLRATEKDTLRSLAFDEARNTLGWPTGVDGRGLRNATVADYEAALRTHSAPGAVPGAAARQQRYKEAVIQGDTDRIITWAGTGVGQVHALSSAADAVDAVAQALVADEEIEFGSLGDRAGTSELEADAVQERLLGEGPGTPTSEAPQHYGSAVAPVLSYCMASISMTVINKFTVSGAGFTMNLLVLLCQCAVGILMVYAAKMLGYIQLRDLNMRDVKAWFPISTMLVFVIWTGSKALQFMDIPIYTIFKNLTIILIAYGEVLWFDGHITRLVFISFLLMVLSSFVAAWPDIVGGEPAAVVPHARALATAQAAQAAAPAAQGWALGQNGYLWMLTNCLVSAVFVLVMRKRIKLTGFKDWDTMFYNNLLSIPVLLVMSLLLENWSAETLERNFPHQRRGSLILAVALSGTGGVAISYTTAWCIRTTSSTTYSMVGALNKLPLALSGMVFFGNRATIYNSLGIAIGFLAGIVYAVGKNKQAEAARLANTAATGTATVHAAGGGHGSDPKGVIPTHTRAHVRND</sequence>
<name>A0A2N1J8H8_9BASI</name>
<keyword evidence="7 11" id="KW-1133">Transmembrane helix</keyword>
<dbReference type="OrthoDB" id="417037at2759"/>
<keyword evidence="6 11" id="KW-0812">Transmembrane</keyword>
<dbReference type="Pfam" id="PF08449">
    <property type="entry name" value="UAA"/>
    <property type="match status" value="1"/>
</dbReference>
<evidence type="ECO:0000256" key="9">
    <source>
        <dbReference type="ARBA" id="ARBA00023136"/>
    </source>
</evidence>
<feature type="transmembrane region" description="Helical" evidence="11">
    <location>
        <begin position="645"/>
        <end position="667"/>
    </location>
</feature>
<dbReference type="CDD" id="cd04730">
    <property type="entry name" value="NPD_like"/>
    <property type="match status" value="1"/>
</dbReference>
<evidence type="ECO:0000313" key="13">
    <source>
        <dbReference type="Proteomes" id="UP000232875"/>
    </source>
</evidence>
<dbReference type="STRING" id="2020962.A0A2N1J8H8"/>
<evidence type="ECO:0000256" key="7">
    <source>
        <dbReference type="ARBA" id="ARBA00022989"/>
    </source>
</evidence>
<dbReference type="GO" id="GO:0016020">
    <property type="term" value="C:membrane"/>
    <property type="evidence" value="ECO:0007669"/>
    <property type="project" value="UniProtKB-SubCell"/>
</dbReference>
<evidence type="ECO:0000313" key="12">
    <source>
        <dbReference type="EMBL" id="PKI82859.1"/>
    </source>
</evidence>
<evidence type="ECO:0000256" key="11">
    <source>
        <dbReference type="SAM" id="Phobius"/>
    </source>
</evidence>
<dbReference type="PANTHER" id="PTHR32332:SF31">
    <property type="entry name" value="2-NITROPROPANE DIOXYGENASE FAMILY, PUTATIVE (AFU_ORTHOLOGUE AFUA_2G09850)-RELATED"/>
    <property type="match status" value="1"/>
</dbReference>
<evidence type="ECO:0000256" key="4">
    <source>
        <dbReference type="ARBA" id="ARBA00022630"/>
    </source>
</evidence>
<comment type="subcellular location">
    <subcellularLocation>
        <location evidence="1">Membrane</location>
        <topology evidence="1">Multi-pass membrane protein</topology>
    </subcellularLocation>
</comment>
<keyword evidence="5" id="KW-0288">FMN</keyword>
<feature type="transmembrane region" description="Helical" evidence="11">
    <location>
        <begin position="604"/>
        <end position="625"/>
    </location>
</feature>
<dbReference type="EMBL" id="KZ454993">
    <property type="protein sequence ID" value="PKI82859.1"/>
    <property type="molecule type" value="Genomic_DNA"/>
</dbReference>
<evidence type="ECO:0000256" key="2">
    <source>
        <dbReference type="ARBA" id="ARBA00022448"/>
    </source>
</evidence>
<dbReference type="Proteomes" id="UP000232875">
    <property type="component" value="Unassembled WGS sequence"/>
</dbReference>